<dbReference type="Proteomes" id="UP001732700">
    <property type="component" value="Chromosome 6C"/>
</dbReference>
<accession>A0ACD5ZA47</accession>
<proteinExistence type="predicted"/>
<evidence type="ECO:0000313" key="1">
    <source>
        <dbReference type="EnsemblPlants" id="AVESA.00010b.r2.6CG1132200.1.CDS"/>
    </source>
</evidence>
<reference evidence="1" key="1">
    <citation type="submission" date="2021-05" db="EMBL/GenBank/DDBJ databases">
        <authorList>
            <person name="Scholz U."/>
            <person name="Mascher M."/>
            <person name="Fiebig A."/>
        </authorList>
    </citation>
    <scope>NUCLEOTIDE SEQUENCE [LARGE SCALE GENOMIC DNA]</scope>
</reference>
<name>A0ACD5ZA47_AVESA</name>
<evidence type="ECO:0000313" key="2">
    <source>
        <dbReference type="Proteomes" id="UP001732700"/>
    </source>
</evidence>
<sequence length="400" mass="43365">MSPQSQRRSFLHKPAAYKQVSSMLPVLLLILLPYVFQSASVRTFSNKTDANLSNQPGVLAAWNTTTDSCSWPGVSCSLKHKYRVTVLNLASKGLTGTITPSIGNLTFLKILDLSHNNFHGEIPSSIGFLSRLKQLNLSINSLHGDVNADLKNCTNPESINFNRNQFTGEIPACLGGLSNLRFIRLQMNNFTGTIPPSLTNLSTLEIIYFDENQLHVNIADALDYLHNCEPPIVHCDLKPSSILLSKDLVSHIGDFGLAKILSESATELLINSKSSTGTRGTIGYIAPEYGEGGQVSACGDVYSFGTVIIELFTGMAPTHDMCRDGLTLQKHAENAFPGMLMQIVDPVLLSIEEANVGSLQDGSNTMEHGSTAIFSVMEVALSCTKHAPTERMCMRDAATG</sequence>
<reference evidence="1" key="2">
    <citation type="submission" date="2025-09" db="UniProtKB">
        <authorList>
            <consortium name="EnsemblPlants"/>
        </authorList>
    </citation>
    <scope>IDENTIFICATION</scope>
</reference>
<keyword evidence="2" id="KW-1185">Reference proteome</keyword>
<organism evidence="1 2">
    <name type="scientific">Avena sativa</name>
    <name type="common">Oat</name>
    <dbReference type="NCBI Taxonomy" id="4498"/>
    <lineage>
        <taxon>Eukaryota</taxon>
        <taxon>Viridiplantae</taxon>
        <taxon>Streptophyta</taxon>
        <taxon>Embryophyta</taxon>
        <taxon>Tracheophyta</taxon>
        <taxon>Spermatophyta</taxon>
        <taxon>Magnoliopsida</taxon>
        <taxon>Liliopsida</taxon>
        <taxon>Poales</taxon>
        <taxon>Poaceae</taxon>
        <taxon>BOP clade</taxon>
        <taxon>Pooideae</taxon>
        <taxon>Poodae</taxon>
        <taxon>Poeae</taxon>
        <taxon>Poeae Chloroplast Group 1 (Aveneae type)</taxon>
        <taxon>Aveninae</taxon>
        <taxon>Avena</taxon>
    </lineage>
</organism>
<protein>
    <submittedName>
        <fullName evidence="1">Uncharacterized protein</fullName>
    </submittedName>
</protein>
<dbReference type="EnsemblPlants" id="AVESA.00010b.r2.6CG1132200.1">
    <property type="protein sequence ID" value="AVESA.00010b.r2.6CG1132200.1.CDS"/>
    <property type="gene ID" value="AVESA.00010b.r2.6CG1132200"/>
</dbReference>